<sequence length="376" mass="40819">MDYGIWSMEASIWINLFHNVMDRKPGAFSGAFAAFGGMMLVTWILVRALFMHLQICWDITPSKHHFIGANIAAWTVTISLVAAVLAHAGVSFRFGAYCHVNHTGSIATYWAWLLGLGGLAALFQLATFAYCVKVYLQAALLRAAAGGAPVSTTRSAESGGAPSALSSRSRSARARFRRLKQVLALQWRSLAIVALAVGTTAFVCAVFIVLDNEQEKLAFANPEALVPWIVCMILTRDNERCLDKTGPIIIPEEITVATLFVLSFVGVEAFFLLCRVEVFKAWWEFGARVLDREKKAGAALQTEMGLVERGKSLGWLTGPWRKKEGLGSGVSGGLVGKDRSLGRAVSAGRKASRAERMPSAVSAKKEEDEAEVSHPL</sequence>
<reference evidence="3 4" key="1">
    <citation type="journal article" date="2021" name="Nat. Commun.">
        <title>Genetic determinants of endophytism in the Arabidopsis root mycobiome.</title>
        <authorList>
            <person name="Mesny F."/>
            <person name="Miyauchi S."/>
            <person name="Thiergart T."/>
            <person name="Pickel B."/>
            <person name="Atanasova L."/>
            <person name="Karlsson M."/>
            <person name="Huettel B."/>
            <person name="Barry K.W."/>
            <person name="Haridas S."/>
            <person name="Chen C."/>
            <person name="Bauer D."/>
            <person name="Andreopoulos W."/>
            <person name="Pangilinan J."/>
            <person name="LaButti K."/>
            <person name="Riley R."/>
            <person name="Lipzen A."/>
            <person name="Clum A."/>
            <person name="Drula E."/>
            <person name="Henrissat B."/>
            <person name="Kohler A."/>
            <person name="Grigoriev I.V."/>
            <person name="Martin F.M."/>
            <person name="Hacquard S."/>
        </authorList>
    </citation>
    <scope>NUCLEOTIDE SEQUENCE [LARGE SCALE GENOMIC DNA]</scope>
    <source>
        <strain evidence="3 4">MPI-SDFR-AT-0080</strain>
    </source>
</reference>
<evidence type="ECO:0008006" key="5">
    <source>
        <dbReference type="Google" id="ProtNLM"/>
    </source>
</evidence>
<dbReference type="EMBL" id="JAGTJR010000013">
    <property type="protein sequence ID" value="KAH7050108.1"/>
    <property type="molecule type" value="Genomic_DNA"/>
</dbReference>
<protein>
    <recommendedName>
        <fullName evidence="5">G-protein coupled receptors family 2 profile 2 domain-containing protein</fullName>
    </recommendedName>
</protein>
<organism evidence="3 4">
    <name type="scientific">Macrophomina phaseolina</name>
    <dbReference type="NCBI Taxonomy" id="35725"/>
    <lineage>
        <taxon>Eukaryota</taxon>
        <taxon>Fungi</taxon>
        <taxon>Dikarya</taxon>
        <taxon>Ascomycota</taxon>
        <taxon>Pezizomycotina</taxon>
        <taxon>Dothideomycetes</taxon>
        <taxon>Dothideomycetes incertae sedis</taxon>
        <taxon>Botryosphaeriales</taxon>
        <taxon>Botryosphaeriaceae</taxon>
        <taxon>Macrophomina</taxon>
    </lineage>
</organism>
<keyword evidence="2" id="KW-1133">Transmembrane helix</keyword>
<dbReference type="Proteomes" id="UP000774617">
    <property type="component" value="Unassembled WGS sequence"/>
</dbReference>
<evidence type="ECO:0000313" key="4">
    <source>
        <dbReference type="Proteomes" id="UP000774617"/>
    </source>
</evidence>
<evidence type="ECO:0000256" key="2">
    <source>
        <dbReference type="SAM" id="Phobius"/>
    </source>
</evidence>
<accession>A0ABQ8GAK1</accession>
<keyword evidence="2" id="KW-0812">Transmembrane</keyword>
<evidence type="ECO:0000313" key="3">
    <source>
        <dbReference type="EMBL" id="KAH7050108.1"/>
    </source>
</evidence>
<keyword evidence="4" id="KW-1185">Reference proteome</keyword>
<feature type="transmembrane region" description="Helical" evidence="2">
    <location>
        <begin position="110"/>
        <end position="132"/>
    </location>
</feature>
<dbReference type="PANTHER" id="PTHR42058">
    <property type="entry name" value="G_PROTEIN_RECEP_F2_4 DOMAIN-CONTAINING PROTEIN"/>
    <property type="match status" value="1"/>
</dbReference>
<name>A0ABQ8GAK1_9PEZI</name>
<dbReference type="InterPro" id="IPR053247">
    <property type="entry name" value="GPCR_GPR1/git3-like"/>
</dbReference>
<proteinExistence type="predicted"/>
<feature type="transmembrane region" description="Helical" evidence="2">
    <location>
        <begin position="187"/>
        <end position="210"/>
    </location>
</feature>
<feature type="region of interest" description="Disordered" evidence="1">
    <location>
        <begin position="329"/>
        <end position="376"/>
    </location>
</feature>
<comment type="caution">
    <text evidence="3">The sequence shown here is derived from an EMBL/GenBank/DDBJ whole genome shotgun (WGS) entry which is preliminary data.</text>
</comment>
<dbReference type="PANTHER" id="PTHR42058:SF1">
    <property type="entry name" value="G-PROTEIN COUPLED RECEPTORS FAMILY 2 PROFILE 2 DOMAIN-CONTAINING PROTEIN"/>
    <property type="match status" value="1"/>
</dbReference>
<keyword evidence="2" id="KW-0472">Membrane</keyword>
<feature type="transmembrane region" description="Helical" evidence="2">
    <location>
        <begin position="27"/>
        <end position="50"/>
    </location>
</feature>
<gene>
    <name evidence="3" type="ORF">B0J12DRAFT_753392</name>
</gene>
<feature type="transmembrane region" description="Helical" evidence="2">
    <location>
        <begin position="71"/>
        <end position="90"/>
    </location>
</feature>
<evidence type="ECO:0000256" key="1">
    <source>
        <dbReference type="SAM" id="MobiDB-lite"/>
    </source>
</evidence>
<feature type="transmembrane region" description="Helical" evidence="2">
    <location>
        <begin position="254"/>
        <end position="274"/>
    </location>
</feature>